<proteinExistence type="predicted"/>
<name>A0AC35GE09_9BILA</name>
<dbReference type="Proteomes" id="UP000887580">
    <property type="component" value="Unplaced"/>
</dbReference>
<dbReference type="WBParaSite" id="PS1159_v2.g4131.t1">
    <property type="protein sequence ID" value="PS1159_v2.g4131.t1"/>
    <property type="gene ID" value="PS1159_v2.g4131"/>
</dbReference>
<sequence length="274" mass="31468">CFSLGSHDSWITIFPLLRFVPIQSMRGNYNQFSKNFKKIFNFAKKLVENHKQNLDGGEESRDYIDEFLRQASIDKKANKLDSTFDMDQLVTSITNLFIGGTETTSTTLRWAFIFMIENPDILQKCQSEIDEYIESANISTEMIQMTDKPFLPYLQATILEIQRCANIATLGGSTMHRNLQATTLAGYNIPKDTYIAANFYSVHVDGRSFPDPDKFDPTRFLSEDFKSVQRHPAYIPFSIGKKSCPGEALANMELFLFISNFIRKYNFYVPNQKS</sequence>
<accession>A0AC35GE09</accession>
<reference evidence="2" key="1">
    <citation type="submission" date="2022-11" db="UniProtKB">
        <authorList>
            <consortium name="WormBaseParasite"/>
        </authorList>
    </citation>
    <scope>IDENTIFICATION</scope>
</reference>
<evidence type="ECO:0000313" key="2">
    <source>
        <dbReference type="WBParaSite" id="PS1159_v2.g4131.t1"/>
    </source>
</evidence>
<organism evidence="1 2">
    <name type="scientific">Panagrolaimus sp. PS1159</name>
    <dbReference type="NCBI Taxonomy" id="55785"/>
    <lineage>
        <taxon>Eukaryota</taxon>
        <taxon>Metazoa</taxon>
        <taxon>Ecdysozoa</taxon>
        <taxon>Nematoda</taxon>
        <taxon>Chromadorea</taxon>
        <taxon>Rhabditida</taxon>
        <taxon>Tylenchina</taxon>
        <taxon>Panagrolaimomorpha</taxon>
        <taxon>Panagrolaimoidea</taxon>
        <taxon>Panagrolaimidae</taxon>
        <taxon>Panagrolaimus</taxon>
    </lineage>
</organism>
<evidence type="ECO:0000313" key="1">
    <source>
        <dbReference type="Proteomes" id="UP000887580"/>
    </source>
</evidence>
<protein>
    <submittedName>
        <fullName evidence="2">Uncharacterized protein</fullName>
    </submittedName>
</protein>